<protein>
    <recommendedName>
        <fullName evidence="3">Tubulin/FtsZ GTPase domain-containing protein</fullName>
    </recommendedName>
</protein>
<evidence type="ECO:0008006" key="3">
    <source>
        <dbReference type="Google" id="ProtNLM"/>
    </source>
</evidence>
<dbReference type="Gene3D" id="3.40.50.1440">
    <property type="entry name" value="Tubulin/FtsZ, GTPase domain"/>
    <property type="match status" value="1"/>
</dbReference>
<gene>
    <name evidence="1" type="ORF">WKR92_00505</name>
</gene>
<dbReference type="EMBL" id="JBBVGT010000001">
    <property type="protein sequence ID" value="MFB5944301.1"/>
    <property type="molecule type" value="Genomic_DNA"/>
</dbReference>
<reference evidence="1 2" key="1">
    <citation type="submission" date="2024-04" db="EMBL/GenBank/DDBJ databases">
        <title>Albibacterium profundi sp. nov., isolated from sediment of the Challenger Deep of Mariana Trench.</title>
        <authorList>
            <person name="Wang Y."/>
        </authorList>
    </citation>
    <scope>NUCLEOTIDE SEQUENCE [LARGE SCALE GENOMIC DNA]</scope>
    <source>
        <strain evidence="1 2">RHL897</strain>
    </source>
</reference>
<proteinExistence type="predicted"/>
<dbReference type="Proteomes" id="UP001580928">
    <property type="component" value="Unassembled WGS sequence"/>
</dbReference>
<evidence type="ECO:0000313" key="2">
    <source>
        <dbReference type="Proteomes" id="UP001580928"/>
    </source>
</evidence>
<dbReference type="RefSeq" id="WP_375555882.1">
    <property type="nucleotide sequence ID" value="NZ_JBBVGT010000001.1"/>
</dbReference>
<organism evidence="1 2">
    <name type="scientific">Albibacterium profundi</name>
    <dbReference type="NCBI Taxonomy" id="3134906"/>
    <lineage>
        <taxon>Bacteria</taxon>
        <taxon>Pseudomonadati</taxon>
        <taxon>Bacteroidota</taxon>
        <taxon>Sphingobacteriia</taxon>
        <taxon>Sphingobacteriales</taxon>
        <taxon>Sphingobacteriaceae</taxon>
        <taxon>Albibacterium</taxon>
    </lineage>
</organism>
<accession>A0ABV5CA07</accession>
<sequence>MAKLYLFGIGGTGSRVIKSLAMLLSAGVDFNGYELVPIIIDPDSANGDVTRTVEILKAYQHIHERINKEKTPDSSFFSTPISGISQNFRLEIKGSHNEEFREYIGYSELSDNNKALISMLFSEDNLRADMEVGFKGNPNIGSVVLNQFSESEDFVKFASDFSTGDRIFIISSIFGGTGAAGFPLLLKNIKNADHTLPTWALLKEAPIGAISILPYFGVWPDPKSKIDKATFISKTKAALTYYNKNVSGNNSLNALYYIGDEVNKDYENHEGSTFQKNDAHFIELAAALAIVDFVATDDSYLQNVNGRATAPLYKEYGVINDAETMTFGDLGKGTQMRLREALTKFTLFNMYTENHIHSALDLPWATGSVKIDRQFLGQPFFNTYIRTINKHFWEWLTELKRNKRSFAPFDLKVGYNNLFELVADSKPKKGLFERGSNYSRLDYLLSKVEPKIKAKDQDTFFIELFDKALENATKEKFGT</sequence>
<keyword evidence="2" id="KW-1185">Reference proteome</keyword>
<comment type="caution">
    <text evidence="1">The sequence shown here is derived from an EMBL/GenBank/DDBJ whole genome shotgun (WGS) entry which is preliminary data.</text>
</comment>
<dbReference type="InterPro" id="IPR036525">
    <property type="entry name" value="Tubulin/FtsZ_GTPase_sf"/>
</dbReference>
<evidence type="ECO:0000313" key="1">
    <source>
        <dbReference type="EMBL" id="MFB5944301.1"/>
    </source>
</evidence>
<dbReference type="SUPFAM" id="SSF52490">
    <property type="entry name" value="Tubulin nucleotide-binding domain-like"/>
    <property type="match status" value="1"/>
</dbReference>
<name>A0ABV5CA07_9SPHI</name>